<evidence type="ECO:0000313" key="8">
    <source>
        <dbReference type="EMBL" id="KAE8129236.1"/>
    </source>
</evidence>
<keyword evidence="9" id="KW-1185">Reference proteome</keyword>
<sequence>MESHRNYTHWPGPTARPTARFERGMIMSSNSTAPHQARTAMIIEDDPDIGRLISDIFQHTGFTTRIYTNGEDAIESLQQRPESLAIVTIDVMLGNGIDGFETIRRVRALSDAYIIMMTSLSEENDVVEGLAAGADQYIRKPFRPHEFRASLKAYLRRADQPVYPDTGFEQAIGGPVTSWSMPKLRPVPRLQPAASAAAAATQLLERVDIGETTDSAAFDMQEYESSWIEYNGLRLNTLSRELLVNNAEVQLTKTEFNLMTLLLQSGSRVRSRANLALELRTGKKFVTNYVVTDAECRSIEVHLANLRKKLGENTGGNQWIRTVRGVGYKLAKEM</sequence>
<dbReference type="InterPro" id="IPR036388">
    <property type="entry name" value="WH-like_DNA-bd_sf"/>
</dbReference>
<dbReference type="GO" id="GO:0006355">
    <property type="term" value="P:regulation of DNA-templated transcription"/>
    <property type="evidence" value="ECO:0007669"/>
    <property type="project" value="InterPro"/>
</dbReference>
<proteinExistence type="predicted"/>
<dbReference type="PANTHER" id="PTHR48111">
    <property type="entry name" value="REGULATOR OF RPOS"/>
    <property type="match status" value="1"/>
</dbReference>
<name>A0A5N6S8H7_9BIFI</name>
<feature type="domain" description="OmpR/PhoB-type" evidence="7">
    <location>
        <begin position="225"/>
        <end position="332"/>
    </location>
</feature>
<evidence type="ECO:0000259" key="6">
    <source>
        <dbReference type="PROSITE" id="PS50110"/>
    </source>
</evidence>
<evidence type="ECO:0000313" key="9">
    <source>
        <dbReference type="Proteomes" id="UP000325415"/>
    </source>
</evidence>
<dbReference type="GO" id="GO:0005829">
    <property type="term" value="C:cytosol"/>
    <property type="evidence" value="ECO:0007669"/>
    <property type="project" value="TreeGrafter"/>
</dbReference>
<dbReference type="SUPFAM" id="SSF52172">
    <property type="entry name" value="CheY-like"/>
    <property type="match status" value="1"/>
</dbReference>
<dbReference type="PROSITE" id="PS50110">
    <property type="entry name" value="RESPONSE_REGULATORY"/>
    <property type="match status" value="1"/>
</dbReference>
<dbReference type="Gene3D" id="1.10.10.10">
    <property type="entry name" value="Winged helix-like DNA-binding domain superfamily/Winged helix DNA-binding domain"/>
    <property type="match status" value="1"/>
</dbReference>
<dbReference type="EMBL" id="QDAG01000003">
    <property type="protein sequence ID" value="KAE8129236.1"/>
    <property type="molecule type" value="Genomic_DNA"/>
</dbReference>
<feature type="domain" description="Response regulatory" evidence="6">
    <location>
        <begin position="39"/>
        <end position="155"/>
    </location>
</feature>
<dbReference type="AlphaFoldDB" id="A0A5N6S8H7"/>
<evidence type="ECO:0000259" key="7">
    <source>
        <dbReference type="PROSITE" id="PS51755"/>
    </source>
</evidence>
<evidence type="ECO:0000256" key="3">
    <source>
        <dbReference type="ARBA" id="ARBA00023125"/>
    </source>
</evidence>
<dbReference type="PROSITE" id="PS51755">
    <property type="entry name" value="OMPR_PHOB"/>
    <property type="match status" value="1"/>
</dbReference>
<dbReference type="GO" id="GO:0000156">
    <property type="term" value="F:phosphorelay response regulator activity"/>
    <property type="evidence" value="ECO:0007669"/>
    <property type="project" value="TreeGrafter"/>
</dbReference>
<keyword evidence="3 5" id="KW-0238">DNA-binding</keyword>
<reference evidence="8 9" key="1">
    <citation type="submission" date="2018-04" db="EMBL/GenBank/DDBJ databases">
        <authorList>
            <person name="Eckel V.P."/>
            <person name="Vogel R.F."/>
        </authorList>
    </citation>
    <scope>NUCLEOTIDE SEQUENCE [LARGE SCALE GENOMIC DNA]</scope>
    <source>
        <strain evidence="9">TMW 2.1764</strain>
    </source>
</reference>
<evidence type="ECO:0000256" key="2">
    <source>
        <dbReference type="ARBA" id="ARBA00023012"/>
    </source>
</evidence>
<keyword evidence="1 4" id="KW-0597">Phosphoprotein</keyword>
<accession>A0A5N6S8H7</accession>
<dbReference type="InterPro" id="IPR001867">
    <property type="entry name" value="OmpR/PhoB-type_DNA-bd"/>
</dbReference>
<evidence type="ECO:0000256" key="4">
    <source>
        <dbReference type="PROSITE-ProRule" id="PRU00169"/>
    </source>
</evidence>
<comment type="caution">
    <text evidence="8">The sequence shown here is derived from an EMBL/GenBank/DDBJ whole genome shotgun (WGS) entry which is preliminary data.</text>
</comment>
<dbReference type="Pfam" id="PF00486">
    <property type="entry name" value="Trans_reg_C"/>
    <property type="match status" value="1"/>
</dbReference>
<dbReference type="CDD" id="cd17574">
    <property type="entry name" value="REC_OmpR"/>
    <property type="match status" value="1"/>
</dbReference>
<feature type="DNA-binding region" description="OmpR/PhoB-type" evidence="5">
    <location>
        <begin position="225"/>
        <end position="332"/>
    </location>
</feature>
<organism evidence="8 9">
    <name type="scientific">Bifidobacterium tibiigranuli</name>
    <dbReference type="NCBI Taxonomy" id="2172043"/>
    <lineage>
        <taxon>Bacteria</taxon>
        <taxon>Bacillati</taxon>
        <taxon>Actinomycetota</taxon>
        <taxon>Actinomycetes</taxon>
        <taxon>Bifidobacteriales</taxon>
        <taxon>Bifidobacteriaceae</taxon>
        <taxon>Bifidobacterium</taxon>
    </lineage>
</organism>
<evidence type="ECO:0000256" key="5">
    <source>
        <dbReference type="PROSITE-ProRule" id="PRU01091"/>
    </source>
</evidence>
<dbReference type="InterPro" id="IPR001789">
    <property type="entry name" value="Sig_transdc_resp-reg_receiver"/>
</dbReference>
<evidence type="ECO:0000256" key="1">
    <source>
        <dbReference type="ARBA" id="ARBA00022553"/>
    </source>
</evidence>
<dbReference type="GO" id="GO:0032993">
    <property type="term" value="C:protein-DNA complex"/>
    <property type="evidence" value="ECO:0007669"/>
    <property type="project" value="TreeGrafter"/>
</dbReference>
<dbReference type="InterPro" id="IPR039420">
    <property type="entry name" value="WalR-like"/>
</dbReference>
<dbReference type="SMART" id="SM00862">
    <property type="entry name" value="Trans_reg_C"/>
    <property type="match status" value="1"/>
</dbReference>
<dbReference type="GO" id="GO:0000976">
    <property type="term" value="F:transcription cis-regulatory region binding"/>
    <property type="evidence" value="ECO:0007669"/>
    <property type="project" value="TreeGrafter"/>
</dbReference>
<dbReference type="InterPro" id="IPR011006">
    <property type="entry name" value="CheY-like_superfamily"/>
</dbReference>
<dbReference type="SMART" id="SM00448">
    <property type="entry name" value="REC"/>
    <property type="match status" value="1"/>
</dbReference>
<protein>
    <submittedName>
        <fullName evidence="8">DNA-binding response regulator</fullName>
    </submittedName>
</protein>
<dbReference type="SUPFAM" id="SSF46894">
    <property type="entry name" value="C-terminal effector domain of the bipartite response regulators"/>
    <property type="match status" value="1"/>
</dbReference>
<feature type="modified residue" description="4-aspartylphosphate" evidence="4">
    <location>
        <position position="90"/>
    </location>
</feature>
<dbReference type="InterPro" id="IPR016032">
    <property type="entry name" value="Sig_transdc_resp-reg_C-effctor"/>
</dbReference>
<dbReference type="Gene3D" id="3.40.50.2300">
    <property type="match status" value="1"/>
</dbReference>
<gene>
    <name evidence="8" type="ORF">DDE84_03975</name>
</gene>
<dbReference type="Proteomes" id="UP000325415">
    <property type="component" value="Unassembled WGS sequence"/>
</dbReference>
<dbReference type="Pfam" id="PF00072">
    <property type="entry name" value="Response_reg"/>
    <property type="match status" value="1"/>
</dbReference>
<keyword evidence="2" id="KW-0902">Two-component regulatory system</keyword>
<dbReference type="PANTHER" id="PTHR48111:SF40">
    <property type="entry name" value="PHOSPHATE REGULON TRANSCRIPTIONAL REGULATORY PROTEIN PHOB"/>
    <property type="match status" value="1"/>
</dbReference>
<dbReference type="CDD" id="cd00383">
    <property type="entry name" value="trans_reg_C"/>
    <property type="match status" value="1"/>
</dbReference>